<dbReference type="AlphaFoldDB" id="A0A0J6GPE5"/>
<sequence length="87" mass="8800">MFSSWEGAYTIGMMATDTAAIVIVDTIGDVITTGTIIIVMTAVSMIAVMTGAVTAIVMMTATTIDALWAPIGAGTPGVTVDSRLAAC</sequence>
<evidence type="ECO:0000313" key="2">
    <source>
        <dbReference type="EMBL" id="KMM84238.1"/>
    </source>
</evidence>
<keyword evidence="1" id="KW-0812">Transmembrane</keyword>
<protein>
    <submittedName>
        <fullName evidence="2">Uncharacterized protein</fullName>
    </submittedName>
</protein>
<reference evidence="2 3" key="1">
    <citation type="submission" date="2015-02" db="EMBL/GenBank/DDBJ databases">
        <title>Pseudomonas helleri sp. nov. and Pseudomonas weihenstephanensis sp. nov., isolated from raw cows milk.</title>
        <authorList>
            <person name="von Neubeck M."/>
            <person name="Huptas C."/>
            <person name="Wenning M."/>
            <person name="Scherer S."/>
        </authorList>
    </citation>
    <scope>NUCLEOTIDE SEQUENCE [LARGE SCALE GENOMIC DNA]</scope>
    <source>
        <strain evidence="2 3">DSM 21104</strain>
    </source>
</reference>
<evidence type="ECO:0000313" key="3">
    <source>
        <dbReference type="Proteomes" id="UP000036395"/>
    </source>
</evidence>
<keyword evidence="1" id="KW-1133">Transmembrane helix</keyword>
<feature type="transmembrane region" description="Helical" evidence="1">
    <location>
        <begin position="36"/>
        <end position="58"/>
    </location>
</feature>
<keyword evidence="1" id="KW-0472">Membrane</keyword>
<gene>
    <name evidence="2" type="ORF">TU78_13405</name>
</gene>
<proteinExistence type="predicted"/>
<name>A0A0J6GPE5_PSETA</name>
<dbReference type="EMBL" id="JYLA01000005">
    <property type="protein sequence ID" value="KMM84238.1"/>
    <property type="molecule type" value="Genomic_DNA"/>
</dbReference>
<dbReference type="Proteomes" id="UP000036395">
    <property type="component" value="Unassembled WGS sequence"/>
</dbReference>
<comment type="caution">
    <text evidence="2">The sequence shown here is derived from an EMBL/GenBank/DDBJ whole genome shotgun (WGS) entry which is preliminary data.</text>
</comment>
<evidence type="ECO:0000256" key="1">
    <source>
        <dbReference type="SAM" id="Phobius"/>
    </source>
</evidence>
<organism evidence="2 3">
    <name type="scientific">Pseudomonas taetrolens</name>
    <dbReference type="NCBI Taxonomy" id="47884"/>
    <lineage>
        <taxon>Bacteria</taxon>
        <taxon>Pseudomonadati</taxon>
        <taxon>Pseudomonadota</taxon>
        <taxon>Gammaproteobacteria</taxon>
        <taxon>Pseudomonadales</taxon>
        <taxon>Pseudomonadaceae</taxon>
        <taxon>Pseudomonas</taxon>
    </lineage>
</organism>
<accession>A0A0J6GPE5</accession>